<organism evidence="1 2">
    <name type="scientific">Hygrophoropsis aurantiaca</name>
    <dbReference type="NCBI Taxonomy" id="72124"/>
    <lineage>
        <taxon>Eukaryota</taxon>
        <taxon>Fungi</taxon>
        <taxon>Dikarya</taxon>
        <taxon>Basidiomycota</taxon>
        <taxon>Agaricomycotina</taxon>
        <taxon>Agaricomycetes</taxon>
        <taxon>Agaricomycetidae</taxon>
        <taxon>Boletales</taxon>
        <taxon>Coniophorineae</taxon>
        <taxon>Hygrophoropsidaceae</taxon>
        <taxon>Hygrophoropsis</taxon>
    </lineage>
</organism>
<dbReference type="Proteomes" id="UP000790377">
    <property type="component" value="Unassembled WGS sequence"/>
</dbReference>
<keyword evidence="1" id="KW-0472">Membrane</keyword>
<accession>A0ACB8AJC8</accession>
<comment type="caution">
    <text evidence="1">The sequence shown here is derived from an EMBL/GenBank/DDBJ whole genome shotgun (WGS) entry which is preliminary data.</text>
</comment>
<dbReference type="EMBL" id="MU267630">
    <property type="protein sequence ID" value="KAH7913479.1"/>
    <property type="molecule type" value="Genomic_DNA"/>
</dbReference>
<name>A0ACB8AJC8_9AGAM</name>
<protein>
    <submittedName>
        <fullName evidence="1">Fat storage-inducing transmembrane protein</fullName>
    </submittedName>
</protein>
<gene>
    <name evidence="1" type="ORF">BJ138DRAFT_1111438</name>
</gene>
<evidence type="ECO:0000313" key="1">
    <source>
        <dbReference type="EMBL" id="KAH7913479.1"/>
    </source>
</evidence>
<sequence length="261" mass="29476">MPLELHHDAFIAITTILLIGTISSVWNESYLDTSNPLLTHLPHPLHKTHYFASKTNLLNVWFIKRAWGWTSLAFILLWGTSPRQQRTARRAIKWISETLVWMMFTSWFFGPAILERVIAASGGECIVSLPTGDILTVPVEYCFTKATLSPETHPGFFSSGLLLPDATWRGVPRLRRGHDVSGHVFILTMAVLFLVDQLRSSPRTSTWTWSHRAAVTFNVVLISIWLFSLYTTSIYFHSPIEKFSGYLLGLAGFAVTQVNIA</sequence>
<proteinExistence type="predicted"/>
<reference evidence="1" key="1">
    <citation type="journal article" date="2021" name="New Phytol.">
        <title>Evolutionary innovations through gain and loss of genes in the ectomycorrhizal Boletales.</title>
        <authorList>
            <person name="Wu G."/>
            <person name="Miyauchi S."/>
            <person name="Morin E."/>
            <person name="Kuo A."/>
            <person name="Drula E."/>
            <person name="Varga T."/>
            <person name="Kohler A."/>
            <person name="Feng B."/>
            <person name="Cao Y."/>
            <person name="Lipzen A."/>
            <person name="Daum C."/>
            <person name="Hundley H."/>
            <person name="Pangilinan J."/>
            <person name="Johnson J."/>
            <person name="Barry K."/>
            <person name="LaButti K."/>
            <person name="Ng V."/>
            <person name="Ahrendt S."/>
            <person name="Min B."/>
            <person name="Choi I.G."/>
            <person name="Park H."/>
            <person name="Plett J.M."/>
            <person name="Magnuson J."/>
            <person name="Spatafora J.W."/>
            <person name="Nagy L.G."/>
            <person name="Henrissat B."/>
            <person name="Grigoriev I.V."/>
            <person name="Yang Z.L."/>
            <person name="Xu J."/>
            <person name="Martin F.M."/>
        </authorList>
    </citation>
    <scope>NUCLEOTIDE SEQUENCE</scope>
    <source>
        <strain evidence="1">ATCC 28755</strain>
    </source>
</reference>
<keyword evidence="1" id="KW-0812">Transmembrane</keyword>
<evidence type="ECO:0000313" key="2">
    <source>
        <dbReference type="Proteomes" id="UP000790377"/>
    </source>
</evidence>
<keyword evidence="2" id="KW-1185">Reference proteome</keyword>